<dbReference type="PANTHER" id="PTHR21198:SF7">
    <property type="entry name" value="ASPARTATE-GLUTAMATE RACEMASE FAMILY"/>
    <property type="match status" value="1"/>
</dbReference>
<dbReference type="Pfam" id="PF01177">
    <property type="entry name" value="Asp_Glu_race"/>
    <property type="match status" value="1"/>
</dbReference>
<dbReference type="Proteomes" id="UP000623067">
    <property type="component" value="Unassembled WGS sequence"/>
</dbReference>
<accession>A0A916SYL1</accession>
<proteinExistence type="inferred from homology"/>
<evidence type="ECO:0000313" key="3">
    <source>
        <dbReference type="EMBL" id="GGB23136.1"/>
    </source>
</evidence>
<organism evidence="3 4">
    <name type="scientific">Sphingomonas metalli</name>
    <dbReference type="NCBI Taxonomy" id="1779358"/>
    <lineage>
        <taxon>Bacteria</taxon>
        <taxon>Pseudomonadati</taxon>
        <taxon>Pseudomonadota</taxon>
        <taxon>Alphaproteobacteria</taxon>
        <taxon>Sphingomonadales</taxon>
        <taxon>Sphingomonadaceae</taxon>
        <taxon>Sphingomonas</taxon>
    </lineage>
</organism>
<dbReference type="InterPro" id="IPR001920">
    <property type="entry name" value="Asp/Glu_race"/>
</dbReference>
<dbReference type="InterPro" id="IPR015942">
    <property type="entry name" value="Asp/Glu/hydantoin_racemase"/>
</dbReference>
<sequence length="244" mass="26608">MSIDHIEGQGVAAMKMIGLIGGMSWESSAEYYRILNEGVRDRLGPTASARCLLWSFDFAEIEDLQQRGDWAGLTLRMVDAARRLEAAGADMLLICTNTMHRMASDVQAAVMVPLLHIADPTASRIKAAGFKTVGLLGTRYTMEHAFYKGRLADRHHLDVIVPGDEDRATVHRIIYEELVAGNVVPTSRDAYRAIIARLVDRGAEAVILGCTEIMLLVHAEDSHVPIFDTTALHAEAAIDAALAG</sequence>
<evidence type="ECO:0000256" key="1">
    <source>
        <dbReference type="ARBA" id="ARBA00007847"/>
    </source>
</evidence>
<protein>
    <submittedName>
        <fullName evidence="3">Aspartate racemase</fullName>
    </submittedName>
</protein>
<comment type="caution">
    <text evidence="3">The sequence shown here is derived from an EMBL/GenBank/DDBJ whole genome shotgun (WGS) entry which is preliminary data.</text>
</comment>
<name>A0A916SYL1_9SPHN</name>
<gene>
    <name evidence="3" type="ORF">GCM10011380_11030</name>
</gene>
<dbReference type="InterPro" id="IPR004380">
    <property type="entry name" value="Asp_race"/>
</dbReference>
<keyword evidence="4" id="KW-1185">Reference proteome</keyword>
<dbReference type="Gene3D" id="3.40.50.1860">
    <property type="match status" value="2"/>
</dbReference>
<reference evidence="3" key="1">
    <citation type="journal article" date="2014" name="Int. J. Syst. Evol. Microbiol.">
        <title>Complete genome sequence of Corynebacterium casei LMG S-19264T (=DSM 44701T), isolated from a smear-ripened cheese.</title>
        <authorList>
            <consortium name="US DOE Joint Genome Institute (JGI-PGF)"/>
            <person name="Walter F."/>
            <person name="Albersmeier A."/>
            <person name="Kalinowski J."/>
            <person name="Ruckert C."/>
        </authorList>
    </citation>
    <scope>NUCLEOTIDE SEQUENCE</scope>
    <source>
        <strain evidence="3">CGMCC 1.15330</strain>
    </source>
</reference>
<dbReference type="EMBL" id="BMIH01000001">
    <property type="protein sequence ID" value="GGB23136.1"/>
    <property type="molecule type" value="Genomic_DNA"/>
</dbReference>
<reference evidence="3" key="2">
    <citation type="submission" date="2020-09" db="EMBL/GenBank/DDBJ databases">
        <authorList>
            <person name="Sun Q."/>
            <person name="Zhou Y."/>
        </authorList>
    </citation>
    <scope>NUCLEOTIDE SEQUENCE</scope>
    <source>
        <strain evidence="3">CGMCC 1.15330</strain>
    </source>
</reference>
<dbReference type="GO" id="GO:0047661">
    <property type="term" value="F:amino-acid racemase activity"/>
    <property type="evidence" value="ECO:0007669"/>
    <property type="project" value="InterPro"/>
</dbReference>
<dbReference type="PANTHER" id="PTHR21198">
    <property type="entry name" value="GLUTAMATE RACEMASE"/>
    <property type="match status" value="1"/>
</dbReference>
<keyword evidence="2" id="KW-0413">Isomerase</keyword>
<dbReference type="SUPFAM" id="SSF53681">
    <property type="entry name" value="Aspartate/glutamate racemase"/>
    <property type="match status" value="2"/>
</dbReference>
<dbReference type="NCBIfam" id="TIGR00035">
    <property type="entry name" value="asp_race"/>
    <property type="match status" value="1"/>
</dbReference>
<evidence type="ECO:0000256" key="2">
    <source>
        <dbReference type="ARBA" id="ARBA00023235"/>
    </source>
</evidence>
<comment type="similarity">
    <text evidence="1">Belongs to the aspartate/glutamate racemases family.</text>
</comment>
<evidence type="ECO:0000313" key="4">
    <source>
        <dbReference type="Proteomes" id="UP000623067"/>
    </source>
</evidence>
<dbReference type="AlphaFoldDB" id="A0A916SYL1"/>